<dbReference type="InterPro" id="IPR050259">
    <property type="entry name" value="SDR"/>
</dbReference>
<dbReference type="InterPro" id="IPR020904">
    <property type="entry name" value="Sc_DH/Rdtase_CS"/>
</dbReference>
<dbReference type="EC" id="1.1.1.100" evidence="3"/>
<dbReference type="EMBL" id="UGTH01000001">
    <property type="protein sequence ID" value="SUB75260.1"/>
    <property type="molecule type" value="Genomic_DNA"/>
</dbReference>
<name>A0A379DBV4_9FIRM</name>
<gene>
    <name evidence="3" type="primary">fabG_1</name>
    <name evidence="3" type="ORF">NCTC11088_01049</name>
</gene>
<organism evidence="3 4">
    <name type="scientific">Peptoniphilus indolicus</name>
    <dbReference type="NCBI Taxonomy" id="33030"/>
    <lineage>
        <taxon>Bacteria</taxon>
        <taxon>Bacillati</taxon>
        <taxon>Bacillota</taxon>
        <taxon>Tissierellia</taxon>
        <taxon>Tissierellales</taxon>
        <taxon>Peptoniphilaceae</taxon>
        <taxon>Peptoniphilus</taxon>
    </lineage>
</organism>
<dbReference type="PRINTS" id="PR00080">
    <property type="entry name" value="SDRFAMILY"/>
</dbReference>
<dbReference type="GO" id="GO:0032787">
    <property type="term" value="P:monocarboxylic acid metabolic process"/>
    <property type="evidence" value="ECO:0007669"/>
    <property type="project" value="UniProtKB-ARBA"/>
</dbReference>
<dbReference type="CDD" id="cd05233">
    <property type="entry name" value="SDR_c"/>
    <property type="match status" value="1"/>
</dbReference>
<dbReference type="FunFam" id="3.40.50.720:FF:000173">
    <property type="entry name" value="3-oxoacyl-[acyl-carrier protein] reductase"/>
    <property type="match status" value="1"/>
</dbReference>
<comment type="similarity">
    <text evidence="1">Belongs to the short-chain dehydrogenases/reductases (SDR) family.</text>
</comment>
<sequence length="238" mass="25709">MKKVLITGGAKGIGKAVSEKLFADGYQVLINYNSSKDAAEALAKNLNTKAYQADVSNYNEVKTMIDKIKSDFGNIDVLINNAGISVVSLFQDLEVAKWKKLFNVNVGGCFNTIHCVLPDMISNKRGVILNVSSIWGSHGASCEVAYSATKGAIESLTKSLALELAPSNIRVNAIAPGTVNTEMMKCYTDEDLKYICENIPMMRMAEPTEIAELVSFLISDKNSYMTGQIISTNGGMGV</sequence>
<evidence type="ECO:0000256" key="1">
    <source>
        <dbReference type="ARBA" id="ARBA00006484"/>
    </source>
</evidence>
<keyword evidence="2 3" id="KW-0560">Oxidoreductase</keyword>
<protein>
    <submittedName>
        <fullName evidence="3">3-oxoacyl-[acyl-carrier-protein] reductase FabG</fullName>
        <ecNumber evidence="3">1.1.1.100</ecNumber>
    </submittedName>
</protein>
<dbReference type="NCBIfam" id="NF047420">
    <property type="entry name" value="EF_P_mod_YmfI"/>
    <property type="match status" value="1"/>
</dbReference>
<dbReference type="Pfam" id="PF13561">
    <property type="entry name" value="adh_short_C2"/>
    <property type="match status" value="1"/>
</dbReference>
<reference evidence="3 4" key="1">
    <citation type="submission" date="2018-06" db="EMBL/GenBank/DDBJ databases">
        <authorList>
            <consortium name="Pathogen Informatics"/>
            <person name="Doyle S."/>
        </authorList>
    </citation>
    <scope>NUCLEOTIDE SEQUENCE [LARGE SCALE GENOMIC DNA]</scope>
    <source>
        <strain evidence="3 4">NCTC11088</strain>
    </source>
</reference>
<dbReference type="PRINTS" id="PR00081">
    <property type="entry name" value="GDHRDH"/>
</dbReference>
<accession>A0A379DBV4</accession>
<dbReference type="PANTHER" id="PTHR42879:SF2">
    <property type="entry name" value="3-OXOACYL-[ACYL-CARRIER-PROTEIN] REDUCTASE FABG"/>
    <property type="match status" value="1"/>
</dbReference>
<dbReference type="InterPro" id="IPR036291">
    <property type="entry name" value="NAD(P)-bd_dom_sf"/>
</dbReference>
<proteinExistence type="inferred from homology"/>
<dbReference type="Proteomes" id="UP000254777">
    <property type="component" value="Unassembled WGS sequence"/>
</dbReference>
<dbReference type="Gene3D" id="3.40.50.720">
    <property type="entry name" value="NAD(P)-binding Rossmann-like Domain"/>
    <property type="match status" value="1"/>
</dbReference>
<dbReference type="AlphaFoldDB" id="A0A379DBV4"/>
<evidence type="ECO:0000313" key="3">
    <source>
        <dbReference type="EMBL" id="SUB75260.1"/>
    </source>
</evidence>
<dbReference type="PANTHER" id="PTHR42879">
    <property type="entry name" value="3-OXOACYL-(ACYL-CARRIER-PROTEIN) REDUCTASE"/>
    <property type="match status" value="1"/>
</dbReference>
<dbReference type="GO" id="GO:0004316">
    <property type="term" value="F:3-oxoacyl-[acyl-carrier-protein] reductase (NADPH) activity"/>
    <property type="evidence" value="ECO:0007669"/>
    <property type="project" value="UniProtKB-EC"/>
</dbReference>
<evidence type="ECO:0000256" key="2">
    <source>
        <dbReference type="ARBA" id="ARBA00023002"/>
    </source>
</evidence>
<dbReference type="RefSeq" id="WP_004820253.1">
    <property type="nucleotide sequence ID" value="NZ_UGTH01000001.1"/>
</dbReference>
<dbReference type="SUPFAM" id="SSF51735">
    <property type="entry name" value="NAD(P)-binding Rossmann-fold domains"/>
    <property type="match status" value="1"/>
</dbReference>
<dbReference type="InterPro" id="IPR002347">
    <property type="entry name" value="SDR_fam"/>
</dbReference>
<evidence type="ECO:0000313" key="4">
    <source>
        <dbReference type="Proteomes" id="UP000254777"/>
    </source>
</evidence>
<dbReference type="NCBIfam" id="NF009466">
    <property type="entry name" value="PRK12826.1-2"/>
    <property type="match status" value="1"/>
</dbReference>
<dbReference type="PROSITE" id="PS00061">
    <property type="entry name" value="ADH_SHORT"/>
    <property type="match status" value="1"/>
</dbReference>